<feature type="domain" description="HTH CENPB-type" evidence="3">
    <location>
        <begin position="33"/>
        <end position="111"/>
    </location>
</feature>
<sequence>MPQQYKPKEGVKKRIPVNKDKLKIAVSAVLAGGTLKGTAKKYEAEEKDLAKYLETASKLYHGLTPKNVRMLAYQFAKRNDKKIPDNWVVKEEASYDWFWGFMKRHNELSLRKPEATSLSRATSFNRHNVGTFFGNLKSLMDRFQFPPQQIYNVDETACRGLKQVSKVTSAERGELVTVCSAINAIGNHLPPFMIFPRKNWQTRMLDNAPPGTNGVANPSGWMTVATFLEFMKHFQKHVRSSKENPALIIFDNHESHITVDSVQYAKDHGIHLLTTPPHTSQKLQPLDRIIFACLKSHYDRACDNWMTAHPARPITIYDISGLLGRAYPMAMTPRNVTKSFEVTGIYPLNSDIFTDDEFLSSYVTNRPEQDQPEETLTDAEDMIIDTLQPCTRQSEPALLEAPCDITTEQSPADKNSLVLVNREREKSPSLIEPRTHAKITLECSRVEESPLSVVTREREPETRQKEPESNVPAKSSLANQRSIAIVHRSTTTNFPTLAEQCIRVINNNKILTAKLSKVSSEKISPTVTTSFQVDLLQPSYTNVTTTAFATTTACVGTTHLPSSTISTGTSIVTDPRSDDNLANFNKRSYATTATVTSASAHSNVLVSASPKISQLGEKKLATYLSPEMIRPHPKAGARKTIKKGRKKGATKILTDTPEKEAIEKEHREREEKKRKQLANKIKRNLGKEKTKVTSKSKVKRKEHEETSSDEESLRIPPSPESDAYDVEDELDEKSESEEEDDGNYDNVHEGDWIVVNLTSEKNLVH</sequence>
<gene>
    <name evidence="4" type="ORF">ABMA28_003597</name>
</gene>
<dbReference type="InterPro" id="IPR036397">
    <property type="entry name" value="RNaseH_sf"/>
</dbReference>
<keyword evidence="1" id="KW-0238">DNA-binding</keyword>
<feature type="region of interest" description="Disordered" evidence="2">
    <location>
        <begin position="630"/>
        <end position="749"/>
    </location>
</feature>
<feature type="compositionally biased region" description="Basic residues" evidence="2">
    <location>
        <begin position="674"/>
        <end position="684"/>
    </location>
</feature>
<dbReference type="PANTHER" id="PTHR19303">
    <property type="entry name" value="TRANSPOSON"/>
    <property type="match status" value="1"/>
</dbReference>
<evidence type="ECO:0000313" key="4">
    <source>
        <dbReference type="EMBL" id="KAL0830140.1"/>
    </source>
</evidence>
<dbReference type="EMBL" id="JBEDNZ010000014">
    <property type="protein sequence ID" value="KAL0830140.1"/>
    <property type="molecule type" value="Genomic_DNA"/>
</dbReference>
<dbReference type="GO" id="GO:0003677">
    <property type="term" value="F:DNA binding"/>
    <property type="evidence" value="ECO:0007669"/>
    <property type="project" value="UniProtKB-KW"/>
</dbReference>
<feature type="compositionally biased region" description="Basic and acidic residues" evidence="2">
    <location>
        <begin position="455"/>
        <end position="468"/>
    </location>
</feature>
<dbReference type="Pfam" id="PF03184">
    <property type="entry name" value="DDE_1"/>
    <property type="match status" value="1"/>
</dbReference>
<dbReference type="InterPro" id="IPR006600">
    <property type="entry name" value="HTH_CenpB_DNA-bd_dom"/>
</dbReference>
<feature type="compositionally biased region" description="Basic and acidic residues" evidence="2">
    <location>
        <begin position="656"/>
        <end position="673"/>
    </location>
</feature>
<dbReference type="PROSITE" id="PS51253">
    <property type="entry name" value="HTH_CENPB"/>
    <property type="match status" value="1"/>
</dbReference>
<feature type="compositionally biased region" description="Basic residues" evidence="2">
    <location>
        <begin position="631"/>
        <end position="649"/>
    </location>
</feature>
<dbReference type="Gene3D" id="3.30.420.10">
    <property type="entry name" value="Ribonuclease H-like superfamily/Ribonuclease H"/>
    <property type="match status" value="1"/>
</dbReference>
<organism evidence="4 5">
    <name type="scientific">Loxostege sticticalis</name>
    <name type="common">Beet webworm moth</name>
    <dbReference type="NCBI Taxonomy" id="481309"/>
    <lineage>
        <taxon>Eukaryota</taxon>
        <taxon>Metazoa</taxon>
        <taxon>Ecdysozoa</taxon>
        <taxon>Arthropoda</taxon>
        <taxon>Hexapoda</taxon>
        <taxon>Insecta</taxon>
        <taxon>Pterygota</taxon>
        <taxon>Neoptera</taxon>
        <taxon>Endopterygota</taxon>
        <taxon>Lepidoptera</taxon>
        <taxon>Glossata</taxon>
        <taxon>Ditrysia</taxon>
        <taxon>Pyraloidea</taxon>
        <taxon>Crambidae</taxon>
        <taxon>Pyraustinae</taxon>
        <taxon>Loxostege</taxon>
    </lineage>
</organism>
<feature type="compositionally biased region" description="Acidic residues" evidence="2">
    <location>
        <begin position="722"/>
        <end position="743"/>
    </location>
</feature>
<dbReference type="InterPro" id="IPR004875">
    <property type="entry name" value="DDE_SF_endonuclease_dom"/>
</dbReference>
<evidence type="ECO:0000256" key="2">
    <source>
        <dbReference type="SAM" id="MobiDB-lite"/>
    </source>
</evidence>
<comment type="caution">
    <text evidence="4">The sequence shown here is derived from an EMBL/GenBank/DDBJ whole genome shotgun (WGS) entry which is preliminary data.</text>
</comment>
<dbReference type="AlphaFoldDB" id="A0ABD0T0X1"/>
<dbReference type="Proteomes" id="UP001549921">
    <property type="component" value="Unassembled WGS sequence"/>
</dbReference>
<name>A0ABD0T0X1_LOXSC</name>
<dbReference type="InterPro" id="IPR050863">
    <property type="entry name" value="CenT-Element_Derived"/>
</dbReference>
<evidence type="ECO:0000313" key="5">
    <source>
        <dbReference type="Proteomes" id="UP001549921"/>
    </source>
</evidence>
<evidence type="ECO:0000256" key="1">
    <source>
        <dbReference type="ARBA" id="ARBA00023125"/>
    </source>
</evidence>
<protein>
    <recommendedName>
        <fullName evidence="3">HTH CENPB-type domain-containing protein</fullName>
    </recommendedName>
</protein>
<proteinExistence type="predicted"/>
<evidence type="ECO:0000259" key="3">
    <source>
        <dbReference type="PROSITE" id="PS51253"/>
    </source>
</evidence>
<feature type="region of interest" description="Disordered" evidence="2">
    <location>
        <begin position="451"/>
        <end position="476"/>
    </location>
</feature>
<reference evidence="4 5" key="1">
    <citation type="submission" date="2024-06" db="EMBL/GenBank/DDBJ databases">
        <title>A chromosome-level genome assembly of beet webworm, Loxostege sticticalis.</title>
        <authorList>
            <person name="Zhang Y."/>
        </authorList>
    </citation>
    <scope>NUCLEOTIDE SEQUENCE [LARGE SCALE GENOMIC DNA]</scope>
    <source>
        <strain evidence="4">AQ028</strain>
        <tissue evidence="4">Male pupae</tissue>
    </source>
</reference>
<dbReference type="PANTHER" id="PTHR19303:SF71">
    <property type="entry name" value="ZINC FINGER PHD-TYPE DOMAIN-CONTAINING PROTEIN"/>
    <property type="match status" value="1"/>
</dbReference>
<accession>A0ABD0T0X1</accession>